<evidence type="ECO:0000259" key="6">
    <source>
        <dbReference type="Pfam" id="PF05175"/>
    </source>
</evidence>
<comment type="similarity">
    <text evidence="5">Belongs to the protein N5-glutamine methyltransferase family. PrmC subfamily.</text>
</comment>
<dbReference type="Pfam" id="PF17827">
    <property type="entry name" value="PrmC_N"/>
    <property type="match status" value="1"/>
</dbReference>
<dbReference type="NCBIfam" id="TIGR03534">
    <property type="entry name" value="RF_mod_PrmC"/>
    <property type="match status" value="1"/>
</dbReference>
<dbReference type="EMBL" id="CP042261">
    <property type="protein sequence ID" value="QDY68703.1"/>
    <property type="molecule type" value="Genomic_DNA"/>
</dbReference>
<name>A0A5B8ITD2_9RHOB</name>
<dbReference type="InterPro" id="IPR029063">
    <property type="entry name" value="SAM-dependent_MTases_sf"/>
</dbReference>
<evidence type="ECO:0000256" key="3">
    <source>
        <dbReference type="ARBA" id="ARBA00022691"/>
    </source>
</evidence>
<accession>A0A5B8ITD2</accession>
<gene>
    <name evidence="5 8" type="primary">prmC</name>
    <name evidence="8" type="ORF">FPZ52_03075</name>
</gene>
<keyword evidence="2 5" id="KW-0808">Transferase</keyword>
<dbReference type="PROSITE" id="PS00092">
    <property type="entry name" value="N6_MTASE"/>
    <property type="match status" value="1"/>
</dbReference>
<dbReference type="GO" id="GO:0032259">
    <property type="term" value="P:methylation"/>
    <property type="evidence" value="ECO:0007669"/>
    <property type="project" value="UniProtKB-KW"/>
</dbReference>
<dbReference type="CDD" id="cd02440">
    <property type="entry name" value="AdoMet_MTases"/>
    <property type="match status" value="1"/>
</dbReference>
<proteinExistence type="inferred from homology"/>
<comment type="function">
    <text evidence="5">Methylates the class 1 translation termination release factors RF1/PrfA and RF2/PrfB on the glutamine residue of the universally conserved GGQ motif.</text>
</comment>
<evidence type="ECO:0000313" key="9">
    <source>
        <dbReference type="Proteomes" id="UP000318483"/>
    </source>
</evidence>
<dbReference type="EC" id="2.1.1.297" evidence="5"/>
<feature type="binding site" evidence="5">
    <location>
        <position position="139"/>
    </location>
    <ligand>
        <name>S-adenosyl-L-methionine</name>
        <dbReference type="ChEBI" id="CHEBI:59789"/>
    </ligand>
</feature>
<dbReference type="Gene3D" id="3.40.50.150">
    <property type="entry name" value="Vaccinia Virus protein VP39"/>
    <property type="match status" value="1"/>
</dbReference>
<dbReference type="NCBIfam" id="TIGR00536">
    <property type="entry name" value="hemK_fam"/>
    <property type="match status" value="1"/>
</dbReference>
<dbReference type="HAMAP" id="MF_02126">
    <property type="entry name" value="RF_methyltr_PrmC"/>
    <property type="match status" value="1"/>
</dbReference>
<dbReference type="SUPFAM" id="SSF53335">
    <property type="entry name" value="S-adenosyl-L-methionine-dependent methyltransferases"/>
    <property type="match status" value="1"/>
</dbReference>
<evidence type="ECO:0000256" key="4">
    <source>
        <dbReference type="ARBA" id="ARBA00048391"/>
    </source>
</evidence>
<dbReference type="PANTHER" id="PTHR18895">
    <property type="entry name" value="HEMK METHYLTRANSFERASE"/>
    <property type="match status" value="1"/>
</dbReference>
<evidence type="ECO:0000256" key="1">
    <source>
        <dbReference type="ARBA" id="ARBA00022603"/>
    </source>
</evidence>
<keyword evidence="3 5" id="KW-0949">S-adenosyl-L-methionine</keyword>
<dbReference type="InterPro" id="IPR004556">
    <property type="entry name" value="HemK-like"/>
</dbReference>
<sequence>MTGNQLLVAAIQRLKAAGIPDPSRDARVLLAHALKQPRERLVLFLAEPMTDEQADRFHGYIEARLGRRPVSHILGYREFFGHRFEVGPQVLDPRPETEILVEAALERPFGNVLDLGLGSGCILLTLLNERTSTSGVGVDVSNEALSIARRNADALGVGHRADLRQSDWWQNVEGRFDLIVSNPPYISDSEMADLEPELVQWEPREALTPGGDGLDAYRKIIGGAAAHAMPGARLLLEIGASQGQAVSALARAAGLENLRIIPDLDGRDRVVYAEFRR</sequence>
<evidence type="ECO:0000313" key="8">
    <source>
        <dbReference type="EMBL" id="QDY68703.1"/>
    </source>
</evidence>
<feature type="binding site" evidence="5">
    <location>
        <begin position="116"/>
        <end position="120"/>
    </location>
    <ligand>
        <name>S-adenosyl-L-methionine</name>
        <dbReference type="ChEBI" id="CHEBI:59789"/>
    </ligand>
</feature>
<dbReference type="RefSeq" id="WP_146363591.1">
    <property type="nucleotide sequence ID" value="NZ_CP042261.1"/>
</dbReference>
<evidence type="ECO:0000256" key="5">
    <source>
        <dbReference type="HAMAP-Rule" id="MF_02126"/>
    </source>
</evidence>
<protein>
    <recommendedName>
        <fullName evidence="5">Release factor glutamine methyltransferase</fullName>
        <shortName evidence="5">RF MTase</shortName>
        <ecNumber evidence="5">2.1.1.297</ecNumber>
    </recommendedName>
    <alternativeName>
        <fullName evidence="5">N5-glutamine methyltransferase PrmC</fullName>
    </alternativeName>
    <alternativeName>
        <fullName evidence="5">Protein-(glutamine-N5) MTase PrmC</fullName>
    </alternativeName>
    <alternativeName>
        <fullName evidence="5">Protein-glutamine N-methyltransferase PrmC</fullName>
    </alternativeName>
</protein>
<feature type="binding site" evidence="5">
    <location>
        <position position="168"/>
    </location>
    <ligand>
        <name>S-adenosyl-L-methionine</name>
        <dbReference type="ChEBI" id="CHEBI:59789"/>
    </ligand>
</feature>
<dbReference type="AlphaFoldDB" id="A0A5B8ITD2"/>
<dbReference type="InterPro" id="IPR002052">
    <property type="entry name" value="DNA_methylase_N6_adenine_CS"/>
</dbReference>
<evidence type="ECO:0000259" key="7">
    <source>
        <dbReference type="Pfam" id="PF17827"/>
    </source>
</evidence>
<dbReference type="Pfam" id="PF05175">
    <property type="entry name" value="MTS"/>
    <property type="match status" value="1"/>
</dbReference>
<keyword evidence="9" id="KW-1185">Reference proteome</keyword>
<feature type="domain" description="Release factor glutamine methyltransferase N-terminal" evidence="7">
    <location>
        <begin position="5"/>
        <end position="75"/>
    </location>
</feature>
<feature type="domain" description="Methyltransferase small" evidence="6">
    <location>
        <begin position="97"/>
        <end position="211"/>
    </location>
</feature>
<feature type="binding site" evidence="5">
    <location>
        <position position="182"/>
    </location>
    <ligand>
        <name>S-adenosyl-L-methionine</name>
        <dbReference type="ChEBI" id="CHEBI:59789"/>
    </ligand>
</feature>
<keyword evidence="1 5" id="KW-0489">Methyltransferase</keyword>
<dbReference type="PANTHER" id="PTHR18895:SF74">
    <property type="entry name" value="MTRF1L RELEASE FACTOR GLUTAMINE METHYLTRANSFERASE"/>
    <property type="match status" value="1"/>
</dbReference>
<dbReference type="KEGG" id="lit:FPZ52_03075"/>
<dbReference type="Gene3D" id="1.10.8.10">
    <property type="entry name" value="DNA helicase RuvA subunit, C-terminal domain"/>
    <property type="match status" value="1"/>
</dbReference>
<comment type="catalytic activity">
    <reaction evidence="4 5">
        <text>L-glutaminyl-[peptide chain release factor] + S-adenosyl-L-methionine = N(5)-methyl-L-glutaminyl-[peptide chain release factor] + S-adenosyl-L-homocysteine + H(+)</text>
        <dbReference type="Rhea" id="RHEA:42896"/>
        <dbReference type="Rhea" id="RHEA-COMP:10271"/>
        <dbReference type="Rhea" id="RHEA-COMP:10272"/>
        <dbReference type="ChEBI" id="CHEBI:15378"/>
        <dbReference type="ChEBI" id="CHEBI:30011"/>
        <dbReference type="ChEBI" id="CHEBI:57856"/>
        <dbReference type="ChEBI" id="CHEBI:59789"/>
        <dbReference type="ChEBI" id="CHEBI:61891"/>
        <dbReference type="EC" id="2.1.1.297"/>
    </reaction>
</comment>
<dbReference type="GO" id="GO:0102559">
    <property type="term" value="F:peptide chain release factor N(5)-glutamine methyltransferase activity"/>
    <property type="evidence" value="ECO:0007669"/>
    <property type="project" value="UniProtKB-EC"/>
</dbReference>
<dbReference type="InterPro" id="IPR019874">
    <property type="entry name" value="RF_methyltr_PrmC"/>
</dbReference>
<dbReference type="GO" id="GO:0003676">
    <property type="term" value="F:nucleic acid binding"/>
    <property type="evidence" value="ECO:0007669"/>
    <property type="project" value="InterPro"/>
</dbReference>
<feature type="binding site" evidence="5">
    <location>
        <begin position="182"/>
        <end position="185"/>
    </location>
    <ligand>
        <name>substrate</name>
    </ligand>
</feature>
<reference evidence="8 9" key="1">
    <citation type="submission" date="2019-07" db="EMBL/GenBank/DDBJ databases">
        <title>Litoreibacter alkalisoli sp. nov., isolated from saline-alkaline soil.</title>
        <authorList>
            <person name="Wang S."/>
            <person name="Xu L."/>
            <person name="Xing Y.-T."/>
            <person name="Sun J.-Q."/>
        </authorList>
    </citation>
    <scope>NUCLEOTIDE SEQUENCE [LARGE SCALE GENOMIC DNA]</scope>
    <source>
        <strain evidence="8 9">LN3S51</strain>
    </source>
</reference>
<evidence type="ECO:0000256" key="2">
    <source>
        <dbReference type="ARBA" id="ARBA00022679"/>
    </source>
</evidence>
<dbReference type="OrthoDB" id="9800643at2"/>
<dbReference type="InterPro" id="IPR007848">
    <property type="entry name" value="Small_mtfrase_dom"/>
</dbReference>
<dbReference type="Proteomes" id="UP000318483">
    <property type="component" value="Chromosome"/>
</dbReference>
<dbReference type="InterPro" id="IPR040758">
    <property type="entry name" value="PrmC_N"/>
</dbReference>
<organism evidence="8 9">
    <name type="scientific">Qingshengfaniella alkalisoli</name>
    <dbReference type="NCBI Taxonomy" id="2599296"/>
    <lineage>
        <taxon>Bacteria</taxon>
        <taxon>Pseudomonadati</taxon>
        <taxon>Pseudomonadota</taxon>
        <taxon>Alphaproteobacteria</taxon>
        <taxon>Rhodobacterales</taxon>
        <taxon>Paracoccaceae</taxon>
        <taxon>Qingshengfaniella</taxon>
    </lineage>
</organism>
<dbReference type="InterPro" id="IPR050320">
    <property type="entry name" value="N5-glutamine_MTase"/>
</dbReference>